<evidence type="ECO:0000313" key="2">
    <source>
        <dbReference type="Proteomes" id="UP000223968"/>
    </source>
</evidence>
<reference evidence="1 2" key="1">
    <citation type="submission" date="2017-10" db="EMBL/GenBank/DDBJ databases">
        <title>Comparative genomics in systemic dimorphic fungi from Ajellomycetaceae.</title>
        <authorList>
            <person name="Munoz J.F."/>
            <person name="Mcewen J.G."/>
            <person name="Clay O.K."/>
            <person name="Cuomo C.A."/>
        </authorList>
    </citation>
    <scope>NUCLEOTIDE SEQUENCE [LARGE SCALE GENOMIC DNA]</scope>
    <source>
        <strain evidence="1 2">UAMH5409</strain>
    </source>
</reference>
<organism evidence="1 2">
    <name type="scientific">Helicocarpus griseus UAMH5409</name>
    <dbReference type="NCBI Taxonomy" id="1447875"/>
    <lineage>
        <taxon>Eukaryota</taxon>
        <taxon>Fungi</taxon>
        <taxon>Dikarya</taxon>
        <taxon>Ascomycota</taxon>
        <taxon>Pezizomycotina</taxon>
        <taxon>Eurotiomycetes</taxon>
        <taxon>Eurotiomycetidae</taxon>
        <taxon>Onygenales</taxon>
        <taxon>Ajellomycetaceae</taxon>
        <taxon>Helicocarpus</taxon>
    </lineage>
</organism>
<sequence length="113" mass="12811">MENVREIKLSHRFVGNPNLSQYDVSSAEYAFVASATNLALLMLEHPRCKEVLATVAMLFDTHKMGSQLFQGNKELTHASVNWFLTERQKKPPLILTDENIVDIGCLAYHPRLP</sequence>
<proteinExistence type="predicted"/>
<dbReference type="Proteomes" id="UP000223968">
    <property type="component" value="Unassembled WGS sequence"/>
</dbReference>
<accession>A0A2B7XGT9</accession>
<name>A0A2B7XGT9_9EURO</name>
<keyword evidence="2" id="KW-1185">Reference proteome</keyword>
<evidence type="ECO:0000313" key="1">
    <source>
        <dbReference type="EMBL" id="PGH07922.1"/>
    </source>
</evidence>
<protein>
    <submittedName>
        <fullName evidence="1">Uncharacterized protein</fullName>
    </submittedName>
</protein>
<dbReference type="AlphaFoldDB" id="A0A2B7XGT9"/>
<dbReference type="OrthoDB" id="3599435at2759"/>
<gene>
    <name evidence="1" type="ORF">AJ79_06130</name>
</gene>
<dbReference type="EMBL" id="PDNB01000105">
    <property type="protein sequence ID" value="PGH07922.1"/>
    <property type="molecule type" value="Genomic_DNA"/>
</dbReference>
<comment type="caution">
    <text evidence="1">The sequence shown here is derived from an EMBL/GenBank/DDBJ whole genome shotgun (WGS) entry which is preliminary data.</text>
</comment>